<keyword evidence="1" id="KW-1133">Transmembrane helix</keyword>
<evidence type="ECO:0000313" key="2">
    <source>
        <dbReference type="EMBL" id="GLB49520.1"/>
    </source>
</evidence>
<comment type="caution">
    <text evidence="2">The sequence shown here is derived from an EMBL/GenBank/DDBJ whole genome shotgun (WGS) entry which is preliminary data.</text>
</comment>
<reference evidence="2" key="1">
    <citation type="submission" date="2022-07" db="EMBL/GenBank/DDBJ databases">
        <title>Taxonomy of Novel Oxalotrophic and Methylotrophic Bacteria.</title>
        <authorList>
            <person name="Sahin N."/>
            <person name="Tani A."/>
        </authorList>
    </citation>
    <scope>NUCLEOTIDE SEQUENCE</scope>
    <source>
        <strain evidence="2">Y10</strain>
    </source>
</reference>
<proteinExistence type="predicted"/>
<dbReference type="EMBL" id="BRVO01000002">
    <property type="protein sequence ID" value="GLB49520.1"/>
    <property type="molecule type" value="Genomic_DNA"/>
</dbReference>
<dbReference type="Proteomes" id="UP001143543">
    <property type="component" value="Unassembled WGS sequence"/>
</dbReference>
<accession>A0ABQ5MKE3</accession>
<name>A0ABQ5MKE3_9FLAO</name>
<dbReference type="RefSeq" id="WP_281765152.1">
    <property type="nucleotide sequence ID" value="NZ_BRVO01000002.1"/>
</dbReference>
<keyword evidence="1" id="KW-0812">Transmembrane</keyword>
<keyword evidence="1" id="KW-0472">Membrane</keyword>
<evidence type="ECO:0008006" key="4">
    <source>
        <dbReference type="Google" id="ProtNLM"/>
    </source>
</evidence>
<feature type="transmembrane region" description="Helical" evidence="1">
    <location>
        <begin position="5"/>
        <end position="23"/>
    </location>
</feature>
<organism evidence="2 3">
    <name type="scientific">Neptunitalea lumnitzerae</name>
    <dbReference type="NCBI Taxonomy" id="2965509"/>
    <lineage>
        <taxon>Bacteria</taxon>
        <taxon>Pseudomonadati</taxon>
        <taxon>Bacteroidota</taxon>
        <taxon>Flavobacteriia</taxon>
        <taxon>Flavobacteriales</taxon>
        <taxon>Flavobacteriaceae</taxon>
        <taxon>Neptunitalea</taxon>
    </lineage>
</organism>
<gene>
    <name evidence="2" type="ORF">Y10_18880</name>
</gene>
<keyword evidence="3" id="KW-1185">Reference proteome</keyword>
<protein>
    <recommendedName>
        <fullName evidence="4">DUF4258 domain-containing protein</fullName>
    </recommendedName>
</protein>
<evidence type="ECO:0000313" key="3">
    <source>
        <dbReference type="Proteomes" id="UP001143543"/>
    </source>
</evidence>
<evidence type="ECO:0000256" key="1">
    <source>
        <dbReference type="SAM" id="Phobius"/>
    </source>
</evidence>
<sequence length="125" mass="14276">MIKRIGFFLIGLSIGIIFVVFFLQTRQEKVDFCYLPNCRVLKNIRSKGLKIDSLAQGAMDTHAMDIEDLKNILTYGDVDFSNSDTKSEPCKTYLVEAIWKEQDVAITVLNCEKEAHIKNINVEKD</sequence>